<reference evidence="1" key="1">
    <citation type="journal article" date="2014" name="Front. Microbiol.">
        <title>High frequency of phylogenetically diverse reductive dehalogenase-homologous genes in deep subseafloor sedimentary metagenomes.</title>
        <authorList>
            <person name="Kawai M."/>
            <person name="Futagami T."/>
            <person name="Toyoda A."/>
            <person name="Takaki Y."/>
            <person name="Nishi S."/>
            <person name="Hori S."/>
            <person name="Arai W."/>
            <person name="Tsubouchi T."/>
            <person name="Morono Y."/>
            <person name="Uchiyama I."/>
            <person name="Ito T."/>
            <person name="Fujiyama A."/>
            <person name="Inagaki F."/>
            <person name="Takami H."/>
        </authorList>
    </citation>
    <scope>NUCLEOTIDE SEQUENCE</scope>
    <source>
        <strain evidence="1">Expedition CK06-06</strain>
    </source>
</reference>
<gene>
    <name evidence="1" type="ORF">S01H4_64284</name>
</gene>
<dbReference type="AlphaFoldDB" id="X1EK49"/>
<feature type="non-terminal residue" evidence="1">
    <location>
        <position position="1"/>
    </location>
</feature>
<sequence>EHNNFDVVSKSVHWEHHEIYQTGKYYVGHNVFTGTGTINVRHIGFLM</sequence>
<organism evidence="1">
    <name type="scientific">marine sediment metagenome</name>
    <dbReference type="NCBI Taxonomy" id="412755"/>
    <lineage>
        <taxon>unclassified sequences</taxon>
        <taxon>metagenomes</taxon>
        <taxon>ecological metagenomes</taxon>
    </lineage>
</organism>
<proteinExistence type="predicted"/>
<evidence type="ECO:0000313" key="1">
    <source>
        <dbReference type="EMBL" id="GAH09013.1"/>
    </source>
</evidence>
<comment type="caution">
    <text evidence="1">The sequence shown here is derived from an EMBL/GenBank/DDBJ whole genome shotgun (WGS) entry which is preliminary data.</text>
</comment>
<name>X1EK49_9ZZZZ</name>
<dbReference type="EMBL" id="BART01038929">
    <property type="protein sequence ID" value="GAH09013.1"/>
    <property type="molecule type" value="Genomic_DNA"/>
</dbReference>
<accession>X1EK49</accession>
<protein>
    <submittedName>
        <fullName evidence="1">Uncharacterized protein</fullName>
    </submittedName>
</protein>